<dbReference type="Pfam" id="PF04193">
    <property type="entry name" value="PQ-loop"/>
    <property type="match status" value="2"/>
</dbReference>
<dbReference type="EMBL" id="AOGT01000694">
    <property type="protein sequence ID" value="EMG49373.1"/>
    <property type="molecule type" value="Genomic_DNA"/>
</dbReference>
<evidence type="ECO:0000256" key="5">
    <source>
        <dbReference type="ARBA" id="ARBA00038039"/>
    </source>
</evidence>
<keyword evidence="2 8" id="KW-0812">Transmembrane</keyword>
<proteinExistence type="inferred from homology"/>
<sequence length="301" mass="34610">MFSYILTSTNHPATWRTQVSGVMGSTSLACWIVLLMPQLIEQWRLKSAEGIAIGFISIWFMGDLFNLAGAIWAGLLPEVVFLAVWFCIADFLMIFSYVYYTKIYPKKHHHKKKRHSSGHHHHHHHEEEGEERPLLHRRRSSTLTDIAMEPEYHSVFVKYVLPILFVVACGILGFFISGSAENDDRVDIPENGGDEKIKLGPQVMGYLSALLYLGARIPQIIQNHQRKSVHGLSLLFFLFSTLGNLTYAAQILFYRSDWKYVLLNMSWLLGSLGTIFEDSIIFLQFYIYRESNESSIEDDFP</sequence>
<dbReference type="OrthoDB" id="8048523at2759"/>
<keyword evidence="4 8" id="KW-0472">Membrane</keyword>
<evidence type="ECO:0000256" key="7">
    <source>
        <dbReference type="SAM" id="MobiDB-lite"/>
    </source>
</evidence>
<dbReference type="AlphaFoldDB" id="M3JB56"/>
<dbReference type="Proteomes" id="UP000011777">
    <property type="component" value="Unassembled WGS sequence"/>
</dbReference>
<dbReference type="GO" id="GO:0098852">
    <property type="term" value="C:lytic vacuole membrane"/>
    <property type="evidence" value="ECO:0007669"/>
    <property type="project" value="UniProtKB-ARBA"/>
</dbReference>
<comment type="subcellular location">
    <subcellularLocation>
        <location evidence="1">Membrane</location>
        <topology evidence="1">Multi-pass membrane protein</topology>
    </subcellularLocation>
</comment>
<feature type="region of interest" description="Disordered" evidence="7">
    <location>
        <begin position="111"/>
        <end position="134"/>
    </location>
</feature>
<feature type="compositionally biased region" description="Basic residues" evidence="7">
    <location>
        <begin position="111"/>
        <end position="124"/>
    </location>
</feature>
<dbReference type="OMA" id="ISQCVYY"/>
<keyword evidence="3 8" id="KW-1133">Transmembrane helix</keyword>
<dbReference type="InterPro" id="IPR051415">
    <property type="entry name" value="LAAT-1"/>
</dbReference>
<organism evidence="9 10">
    <name type="scientific">Candida maltosa (strain Xu316)</name>
    <name type="common">Yeast</name>
    <dbReference type="NCBI Taxonomy" id="1245528"/>
    <lineage>
        <taxon>Eukaryota</taxon>
        <taxon>Fungi</taxon>
        <taxon>Dikarya</taxon>
        <taxon>Ascomycota</taxon>
        <taxon>Saccharomycotina</taxon>
        <taxon>Pichiomycetes</taxon>
        <taxon>Debaryomycetaceae</taxon>
        <taxon>Candida/Lodderomyces clade</taxon>
        <taxon>Candida</taxon>
    </lineage>
</organism>
<reference evidence="9 10" key="1">
    <citation type="submission" date="2013-02" db="EMBL/GenBank/DDBJ databases">
        <title>Genome sequence of Candida maltosa Xu316, a potential industrial strain for xylitol and ethanol production.</title>
        <authorList>
            <person name="Yu J."/>
            <person name="Wang Q."/>
            <person name="Geng X."/>
            <person name="Bao W."/>
            <person name="He P."/>
            <person name="Cai J."/>
        </authorList>
    </citation>
    <scope>NUCLEOTIDE SEQUENCE [LARGE SCALE GENOMIC DNA]</scope>
    <source>
        <strain evidence="10">Xu316</strain>
    </source>
</reference>
<evidence type="ECO:0000256" key="2">
    <source>
        <dbReference type="ARBA" id="ARBA00022692"/>
    </source>
</evidence>
<dbReference type="GO" id="GO:0034486">
    <property type="term" value="P:vacuolar transmembrane transport"/>
    <property type="evidence" value="ECO:0007669"/>
    <property type="project" value="UniProtKB-ARBA"/>
</dbReference>
<feature type="transmembrane region" description="Helical" evidence="8">
    <location>
        <begin position="229"/>
        <end position="253"/>
    </location>
</feature>
<dbReference type="FunFam" id="1.20.1280.290:FF:000012">
    <property type="entry name" value="Vacuolar membrane PQ loop repeat protein"/>
    <property type="match status" value="1"/>
</dbReference>
<feature type="transmembrane region" description="Helical" evidence="8">
    <location>
        <begin position="79"/>
        <end position="100"/>
    </location>
</feature>
<feature type="transmembrane region" description="Helical" evidence="8">
    <location>
        <begin position="20"/>
        <end position="40"/>
    </location>
</feature>
<dbReference type="PANTHER" id="PTHR16201">
    <property type="entry name" value="SEVEN TRANSMEMBRANE PROTEIN 1-RELATED"/>
    <property type="match status" value="1"/>
</dbReference>
<dbReference type="FunFam" id="1.20.1280.290:FF:000009">
    <property type="entry name" value="PQ loop repeat family protein"/>
    <property type="match status" value="1"/>
</dbReference>
<dbReference type="InterPro" id="IPR006603">
    <property type="entry name" value="PQ-loop_rpt"/>
</dbReference>
<evidence type="ECO:0000256" key="3">
    <source>
        <dbReference type="ARBA" id="ARBA00022989"/>
    </source>
</evidence>
<evidence type="ECO:0000256" key="8">
    <source>
        <dbReference type="SAM" id="Phobius"/>
    </source>
</evidence>
<comment type="similarity">
    <text evidence="5">Belongs to the laat-1 family.</text>
</comment>
<comment type="caution">
    <text evidence="9">The sequence shown here is derived from an EMBL/GenBank/DDBJ whole genome shotgun (WGS) entry which is preliminary data.</text>
</comment>
<dbReference type="SMART" id="SM00679">
    <property type="entry name" value="CTNS"/>
    <property type="match status" value="2"/>
</dbReference>
<feature type="transmembrane region" description="Helical" evidence="8">
    <location>
        <begin position="265"/>
        <end position="288"/>
    </location>
</feature>
<dbReference type="Gene3D" id="1.20.1280.290">
    <property type="match status" value="2"/>
</dbReference>
<evidence type="ECO:0000256" key="1">
    <source>
        <dbReference type="ARBA" id="ARBA00004141"/>
    </source>
</evidence>
<evidence type="ECO:0000313" key="10">
    <source>
        <dbReference type="Proteomes" id="UP000011777"/>
    </source>
</evidence>
<dbReference type="GO" id="GO:0015174">
    <property type="term" value="F:basic amino acid transmembrane transporter activity"/>
    <property type="evidence" value="ECO:0007669"/>
    <property type="project" value="UniProtKB-ARBA"/>
</dbReference>
<evidence type="ECO:0000313" key="9">
    <source>
        <dbReference type="EMBL" id="EMG49373.1"/>
    </source>
</evidence>
<evidence type="ECO:0000256" key="6">
    <source>
        <dbReference type="ARBA" id="ARBA00050768"/>
    </source>
</evidence>
<protein>
    <submittedName>
        <fullName evidence="9">Uncharacterized protein</fullName>
    </submittedName>
</protein>
<feature type="compositionally biased region" description="Basic and acidic residues" evidence="7">
    <location>
        <begin position="125"/>
        <end position="134"/>
    </location>
</feature>
<gene>
    <name evidence="9" type="ORF">G210_5873</name>
</gene>
<dbReference type="PANTHER" id="PTHR16201:SF44">
    <property type="entry name" value="SEVEN TRANSMEMBRANE PROTEIN 1"/>
    <property type="match status" value="1"/>
</dbReference>
<name>M3JB56_CANMX</name>
<evidence type="ECO:0000256" key="4">
    <source>
        <dbReference type="ARBA" id="ARBA00023136"/>
    </source>
</evidence>
<dbReference type="eggNOG" id="KOG2913">
    <property type="taxonomic scope" value="Eukaryota"/>
</dbReference>
<keyword evidence="10" id="KW-1185">Reference proteome</keyword>
<feature type="transmembrane region" description="Helical" evidence="8">
    <location>
        <begin position="52"/>
        <end position="73"/>
    </location>
</feature>
<accession>M3JB56</accession>
<feature type="transmembrane region" description="Helical" evidence="8">
    <location>
        <begin position="159"/>
        <end position="179"/>
    </location>
</feature>
<dbReference type="HOGENOM" id="CLU_019699_0_0_1"/>
<comment type="catalytic activity">
    <reaction evidence="6">
        <text>L-histidine(out) + L-arginine(in) = L-histidine(in) + L-arginine(out)</text>
        <dbReference type="Rhea" id="RHEA:71063"/>
        <dbReference type="ChEBI" id="CHEBI:32682"/>
        <dbReference type="ChEBI" id="CHEBI:57595"/>
    </reaction>
</comment>